<organism evidence="1 2">
    <name type="scientific">Hyaloscypha bicolor E</name>
    <dbReference type="NCBI Taxonomy" id="1095630"/>
    <lineage>
        <taxon>Eukaryota</taxon>
        <taxon>Fungi</taxon>
        <taxon>Dikarya</taxon>
        <taxon>Ascomycota</taxon>
        <taxon>Pezizomycotina</taxon>
        <taxon>Leotiomycetes</taxon>
        <taxon>Helotiales</taxon>
        <taxon>Hyaloscyphaceae</taxon>
        <taxon>Hyaloscypha</taxon>
        <taxon>Hyaloscypha bicolor</taxon>
    </lineage>
</organism>
<proteinExistence type="predicted"/>
<evidence type="ECO:0000313" key="2">
    <source>
        <dbReference type="Proteomes" id="UP000235371"/>
    </source>
</evidence>
<reference evidence="1 2" key="1">
    <citation type="submission" date="2016-04" db="EMBL/GenBank/DDBJ databases">
        <title>A degradative enzymes factory behind the ericoid mycorrhizal symbiosis.</title>
        <authorList>
            <consortium name="DOE Joint Genome Institute"/>
            <person name="Martino E."/>
            <person name="Morin E."/>
            <person name="Grelet G."/>
            <person name="Kuo A."/>
            <person name="Kohler A."/>
            <person name="Daghino S."/>
            <person name="Barry K."/>
            <person name="Choi C."/>
            <person name="Cichocki N."/>
            <person name="Clum A."/>
            <person name="Copeland A."/>
            <person name="Hainaut M."/>
            <person name="Haridas S."/>
            <person name="Labutti K."/>
            <person name="Lindquist E."/>
            <person name="Lipzen A."/>
            <person name="Khouja H.-R."/>
            <person name="Murat C."/>
            <person name="Ohm R."/>
            <person name="Olson A."/>
            <person name="Spatafora J."/>
            <person name="Veneault-Fourrey C."/>
            <person name="Henrissat B."/>
            <person name="Grigoriev I."/>
            <person name="Martin F."/>
            <person name="Perotto S."/>
        </authorList>
    </citation>
    <scope>NUCLEOTIDE SEQUENCE [LARGE SCALE GENOMIC DNA]</scope>
    <source>
        <strain evidence="1 2">E</strain>
    </source>
</reference>
<feature type="non-terminal residue" evidence="1">
    <location>
        <position position="1"/>
    </location>
</feature>
<dbReference type="STRING" id="1095630.A0A2J6TQ98"/>
<dbReference type="RefSeq" id="XP_024742094.1">
    <property type="nucleotide sequence ID" value="XM_024871122.1"/>
</dbReference>
<dbReference type="InParanoid" id="A0A2J6TQ98"/>
<dbReference type="GeneID" id="36579204"/>
<dbReference type="Proteomes" id="UP000235371">
    <property type="component" value="Unassembled WGS sequence"/>
</dbReference>
<evidence type="ECO:0000313" key="1">
    <source>
        <dbReference type="EMBL" id="PMD65190.1"/>
    </source>
</evidence>
<keyword evidence="2" id="KW-1185">Reference proteome</keyword>
<accession>A0A2J6TQ98</accession>
<gene>
    <name evidence="1" type="ORF">K444DRAFT_216021</name>
</gene>
<name>A0A2J6TQ98_9HELO</name>
<dbReference type="AlphaFoldDB" id="A0A2J6TQ98"/>
<sequence>LLLNPPIEGSLEESREFHRRLIASRAKLQNLAPLLKISAYKATQLERTRKGSSSQETKALIRQNQSLRPICNIAEALQFLGSRKNSRVPDRLAILANLCDYSLRIDTTKVQHPRFSLSVAVFTMALINGDLSIFAGIQEEMWSGQSRPMGGASDEYPYAFSWLPPAQTILSKINCTYESSNSCRMTGHEITKHGLVLHGYLWKIDTIDLREIQKKHGGQYKDLNSRQTVERIRGGRVGIYFDILKTLSKRKQDCLADAIWHNIRSQYVNASYDKYPELHEVDFPIPNSFRDIYDPETEEIVFRKKPLFTGEADLRRLFDLGQIVGYVPQDVIRDTPVTFLVNEWIAFTVMQHGCLAAGSLQTSSGSTGELRAIFNVDDPNTILTPHCMNMGGFPKDKIMLGRMSWVVKPKEQRLEQWNILVSTGMARGMWNVDNVLPEKFLLA</sequence>
<dbReference type="EMBL" id="KZ613747">
    <property type="protein sequence ID" value="PMD65190.1"/>
    <property type="molecule type" value="Genomic_DNA"/>
</dbReference>
<protein>
    <submittedName>
        <fullName evidence="1">Uncharacterized protein</fullName>
    </submittedName>
</protein>
<dbReference type="OrthoDB" id="3565361at2759"/>